<dbReference type="InterPro" id="IPR027417">
    <property type="entry name" value="P-loop_NTPase"/>
</dbReference>
<dbReference type="SUPFAM" id="SSF53795">
    <property type="entry name" value="PEP carboxykinase-like"/>
    <property type="match status" value="1"/>
</dbReference>
<reference evidence="2" key="1">
    <citation type="submission" date="2016-10" db="EMBL/GenBank/DDBJ databases">
        <authorList>
            <person name="Varghese N."/>
            <person name="Submissions S."/>
        </authorList>
    </citation>
    <scope>NUCLEOTIDE SEQUENCE [LARGE SCALE GENOMIC DNA]</scope>
    <source>
        <strain evidence="2">DSM 26894</strain>
    </source>
</reference>
<sequence>MQIGALEPLATSSGPARVGCSDTLDLAGVHIVVAFEDEALRAELMPCFAQLVTAPCRGDDHIVVQREGESIGLARRGEDIDWVSPHEAVPLLKIKLTEVLFDHTDHVMLHAAQLERDGRCLLLLGDAGAGKSTLATALEEAGFALLSDDIVLLSPQGEVSALPFPVTLKEGSWALLGHRHDEIAGAGEHLRPDALNVRYLGLVGDGGWKPVAWLLKLDRQEDSAATIADLDLSGAFAALLAAAWSGEDSMSPEVFGAMAGCLQGAHYGTLTYSDLPRALIEVSRYCED</sequence>
<evidence type="ECO:0008006" key="3">
    <source>
        <dbReference type="Google" id="ProtNLM"/>
    </source>
</evidence>
<protein>
    <recommendedName>
        <fullName evidence="3">Hpr(Ser) kinase/phosphatase</fullName>
    </recommendedName>
</protein>
<dbReference type="EMBL" id="FOZW01000003">
    <property type="protein sequence ID" value="SFS65743.1"/>
    <property type="molecule type" value="Genomic_DNA"/>
</dbReference>
<dbReference type="Gene3D" id="3.40.50.300">
    <property type="entry name" value="P-loop containing nucleotide triphosphate hydrolases"/>
    <property type="match status" value="1"/>
</dbReference>
<dbReference type="Proteomes" id="UP000199392">
    <property type="component" value="Unassembled WGS sequence"/>
</dbReference>
<dbReference type="STRING" id="311180.SAMN04488050_103197"/>
<keyword evidence="2" id="KW-1185">Reference proteome</keyword>
<evidence type="ECO:0000313" key="1">
    <source>
        <dbReference type="EMBL" id="SFS65743.1"/>
    </source>
</evidence>
<gene>
    <name evidence="1" type="ORF">SAMN04488050_103197</name>
</gene>
<dbReference type="OrthoDB" id="7817603at2"/>
<proteinExistence type="predicted"/>
<dbReference type="AlphaFoldDB" id="A0A1I6RLW9"/>
<accession>A0A1I6RLW9</accession>
<evidence type="ECO:0000313" key="2">
    <source>
        <dbReference type="Proteomes" id="UP000199392"/>
    </source>
</evidence>
<organism evidence="1 2">
    <name type="scientific">Alloyangia pacifica</name>
    <dbReference type="NCBI Taxonomy" id="311180"/>
    <lineage>
        <taxon>Bacteria</taxon>
        <taxon>Pseudomonadati</taxon>
        <taxon>Pseudomonadota</taxon>
        <taxon>Alphaproteobacteria</taxon>
        <taxon>Rhodobacterales</taxon>
        <taxon>Roseobacteraceae</taxon>
        <taxon>Alloyangia</taxon>
    </lineage>
</organism>
<name>A0A1I6RLW9_9RHOB</name>